<gene>
    <name evidence="2" type="ORF">FNJ53_12715</name>
</gene>
<feature type="transmembrane region" description="Helical" evidence="1">
    <location>
        <begin position="30"/>
        <end position="50"/>
    </location>
</feature>
<dbReference type="AlphaFoldDB" id="A0A552YY56"/>
<comment type="caution">
    <text evidence="2">The sequence shown here is derived from an EMBL/GenBank/DDBJ whole genome shotgun (WGS) entry which is preliminary data.</text>
</comment>
<keyword evidence="1" id="KW-0812">Transmembrane</keyword>
<sequence>MKNSLRITTYFFALVLSISLGFVNGNGFDLFTTLIALQTISVVLFFTMILPDWVESDKEKSNEHGGQENNAEKF</sequence>
<evidence type="ECO:0000313" key="2">
    <source>
        <dbReference type="EMBL" id="TRW72194.1"/>
    </source>
</evidence>
<proteinExistence type="predicted"/>
<evidence type="ECO:0000256" key="1">
    <source>
        <dbReference type="SAM" id="Phobius"/>
    </source>
</evidence>
<feature type="transmembrane region" description="Helical" evidence="1">
    <location>
        <begin position="7"/>
        <end position="24"/>
    </location>
</feature>
<evidence type="ECO:0000313" key="3">
    <source>
        <dbReference type="Proteomes" id="UP000317167"/>
    </source>
</evidence>
<dbReference type="EMBL" id="VJWV01000020">
    <property type="protein sequence ID" value="TRW72194.1"/>
    <property type="molecule type" value="Genomic_DNA"/>
</dbReference>
<protein>
    <submittedName>
        <fullName evidence="2">Uncharacterized protein</fullName>
    </submittedName>
</protein>
<keyword evidence="1" id="KW-0472">Membrane</keyword>
<keyword evidence="1" id="KW-1133">Transmembrane helix</keyword>
<reference evidence="2 3" key="1">
    <citation type="submission" date="2019-07" db="EMBL/GenBank/DDBJ databases">
        <title>Draft genome of 7 Lactococcus lactis strains isolated from an artisanal cheese production.</title>
        <authorList>
            <person name="Biolcati F."/>
            <person name="Bottero M.T."/>
            <person name="Dalmasso A."/>
            <person name="Mcauliffe O."/>
        </authorList>
    </citation>
    <scope>NUCLEOTIDE SEQUENCE [LARGE SCALE GENOMIC DNA]</scope>
    <source>
        <strain evidence="2 3">MRS45.2</strain>
    </source>
</reference>
<name>A0A552YY56_9LACT</name>
<dbReference type="RefSeq" id="WP_143459774.1">
    <property type="nucleotide sequence ID" value="NZ_VJWV01000020.1"/>
</dbReference>
<organism evidence="2 3">
    <name type="scientific">Lactococcus lactis</name>
    <dbReference type="NCBI Taxonomy" id="1358"/>
    <lineage>
        <taxon>Bacteria</taxon>
        <taxon>Bacillati</taxon>
        <taxon>Bacillota</taxon>
        <taxon>Bacilli</taxon>
        <taxon>Lactobacillales</taxon>
        <taxon>Streptococcaceae</taxon>
        <taxon>Lactococcus</taxon>
    </lineage>
</organism>
<dbReference type="Proteomes" id="UP000317167">
    <property type="component" value="Unassembled WGS sequence"/>
</dbReference>
<accession>A0A552YY56</accession>